<dbReference type="PANTHER" id="PTHR12411">
    <property type="entry name" value="CYSTEINE PROTEASE FAMILY C1-RELATED"/>
    <property type="match status" value="1"/>
</dbReference>
<keyword evidence="8" id="KW-1185">Reference proteome</keyword>
<comment type="similarity">
    <text evidence="1">Belongs to the peptidase C1 family.</text>
</comment>
<dbReference type="PROSITE" id="PS00640">
    <property type="entry name" value="THIOL_PROTEASE_ASN"/>
    <property type="match status" value="1"/>
</dbReference>
<name>A0A4V5ZX82_STECR</name>
<dbReference type="InterPro" id="IPR025660">
    <property type="entry name" value="Pept_his_AS"/>
</dbReference>
<gene>
    <name evidence="7" type="ORF">L596_030198</name>
</gene>
<dbReference type="CDD" id="cd02248">
    <property type="entry name" value="Peptidase_C1A"/>
    <property type="match status" value="1"/>
</dbReference>
<sequence>MPPLNVKVPESLNWTELGYVTEVKDQEQCGSCWAFSATGALEGQNKRRTGQLVSLSEQNLIDCSAKLLSKAIRGYNNLDCDGGIPHLAFQYVEKNGGIDTESGYPYRAREYLDDHADGTWPQFKCAFNNATIGAESTGRRDAFALISQGDEEALKIALATQGPISVIIDARSRNFRSYKSGVYFNRACTEIQLDHAVLLVGYGTDPIQGDFWLVKNSWGTDWGEQGYIRMARGKKNHCGIATLATFPLV</sequence>
<keyword evidence="4" id="KW-0788">Thiol protease</keyword>
<dbReference type="PRINTS" id="PR00705">
    <property type="entry name" value="PAPAIN"/>
</dbReference>
<evidence type="ECO:0000256" key="5">
    <source>
        <dbReference type="ARBA" id="ARBA00023157"/>
    </source>
</evidence>
<dbReference type="InterPro" id="IPR000169">
    <property type="entry name" value="Pept_cys_AS"/>
</dbReference>
<dbReference type="InterPro" id="IPR000668">
    <property type="entry name" value="Peptidase_C1A_C"/>
</dbReference>
<evidence type="ECO:0000256" key="3">
    <source>
        <dbReference type="ARBA" id="ARBA00022801"/>
    </source>
</evidence>
<dbReference type="InterPro" id="IPR013128">
    <property type="entry name" value="Peptidase_C1A"/>
</dbReference>
<dbReference type="Proteomes" id="UP000298663">
    <property type="component" value="Unassembled WGS sequence"/>
</dbReference>
<dbReference type="OrthoDB" id="10253408at2759"/>
<organism evidence="7 8">
    <name type="scientific">Steinernema carpocapsae</name>
    <name type="common">Entomopathogenic nematode</name>
    <dbReference type="NCBI Taxonomy" id="34508"/>
    <lineage>
        <taxon>Eukaryota</taxon>
        <taxon>Metazoa</taxon>
        <taxon>Ecdysozoa</taxon>
        <taxon>Nematoda</taxon>
        <taxon>Chromadorea</taxon>
        <taxon>Rhabditida</taxon>
        <taxon>Tylenchina</taxon>
        <taxon>Panagrolaimomorpha</taxon>
        <taxon>Strongyloidoidea</taxon>
        <taxon>Steinernematidae</taxon>
        <taxon>Steinernema</taxon>
    </lineage>
</organism>
<dbReference type="FunFam" id="3.90.70.10:FF:000332">
    <property type="entry name" value="Cathepsin L1"/>
    <property type="match status" value="1"/>
</dbReference>
<dbReference type="GO" id="GO:0006508">
    <property type="term" value="P:proteolysis"/>
    <property type="evidence" value="ECO:0007669"/>
    <property type="project" value="UniProtKB-KW"/>
</dbReference>
<dbReference type="InterPro" id="IPR038765">
    <property type="entry name" value="Papain-like_cys_pep_sf"/>
</dbReference>
<evidence type="ECO:0000313" key="8">
    <source>
        <dbReference type="Proteomes" id="UP000298663"/>
    </source>
</evidence>
<dbReference type="GO" id="GO:0008234">
    <property type="term" value="F:cysteine-type peptidase activity"/>
    <property type="evidence" value="ECO:0007669"/>
    <property type="project" value="UniProtKB-KW"/>
</dbReference>
<dbReference type="Gene3D" id="3.90.70.10">
    <property type="entry name" value="Cysteine proteinases"/>
    <property type="match status" value="1"/>
</dbReference>
<dbReference type="AlphaFoldDB" id="A0A4V5ZX82"/>
<dbReference type="PROSITE" id="PS00139">
    <property type="entry name" value="THIOL_PROTEASE_CYS"/>
    <property type="match status" value="1"/>
</dbReference>
<evidence type="ECO:0000313" key="7">
    <source>
        <dbReference type="EMBL" id="TKR58795.1"/>
    </source>
</evidence>
<dbReference type="STRING" id="34508.A0A4V5ZX82"/>
<accession>A0A4V5ZX82</accession>
<evidence type="ECO:0000256" key="2">
    <source>
        <dbReference type="ARBA" id="ARBA00022670"/>
    </source>
</evidence>
<dbReference type="SUPFAM" id="SSF54001">
    <property type="entry name" value="Cysteine proteinases"/>
    <property type="match status" value="1"/>
</dbReference>
<evidence type="ECO:0000259" key="6">
    <source>
        <dbReference type="SMART" id="SM00645"/>
    </source>
</evidence>
<comment type="caution">
    <text evidence="7">The sequence shown here is derived from an EMBL/GenBank/DDBJ whole genome shotgun (WGS) entry which is preliminary data.</text>
</comment>
<dbReference type="PROSITE" id="PS00639">
    <property type="entry name" value="THIOL_PROTEASE_HIS"/>
    <property type="match status" value="1"/>
</dbReference>
<dbReference type="InterPro" id="IPR025661">
    <property type="entry name" value="Pept_asp_AS"/>
</dbReference>
<evidence type="ECO:0000256" key="4">
    <source>
        <dbReference type="ARBA" id="ARBA00022807"/>
    </source>
</evidence>
<dbReference type="EMBL" id="AZBU02000013">
    <property type="protein sequence ID" value="TKR58795.1"/>
    <property type="molecule type" value="Genomic_DNA"/>
</dbReference>
<reference evidence="7 8" key="1">
    <citation type="journal article" date="2015" name="Genome Biol.">
        <title>Comparative genomics of Steinernema reveals deeply conserved gene regulatory networks.</title>
        <authorList>
            <person name="Dillman A.R."/>
            <person name="Macchietto M."/>
            <person name="Porter C.F."/>
            <person name="Rogers A."/>
            <person name="Williams B."/>
            <person name="Antoshechkin I."/>
            <person name="Lee M.M."/>
            <person name="Goodwin Z."/>
            <person name="Lu X."/>
            <person name="Lewis E.E."/>
            <person name="Goodrich-Blair H."/>
            <person name="Stock S.P."/>
            <person name="Adams B.J."/>
            <person name="Sternberg P.W."/>
            <person name="Mortazavi A."/>
        </authorList>
    </citation>
    <scope>NUCLEOTIDE SEQUENCE [LARGE SCALE GENOMIC DNA]</scope>
    <source>
        <strain evidence="7 8">ALL</strain>
    </source>
</reference>
<protein>
    <recommendedName>
        <fullName evidence="6">Peptidase C1A papain C-terminal domain-containing protein</fullName>
    </recommendedName>
</protein>
<feature type="domain" description="Peptidase C1A papain C-terminal" evidence="6">
    <location>
        <begin position="8"/>
        <end position="248"/>
    </location>
</feature>
<proteinExistence type="inferred from homology"/>
<evidence type="ECO:0000256" key="1">
    <source>
        <dbReference type="ARBA" id="ARBA00008455"/>
    </source>
</evidence>
<reference evidence="7 8" key="2">
    <citation type="journal article" date="2019" name="G3 (Bethesda)">
        <title>Hybrid Assembly of the Genome of the Entomopathogenic Nematode Steinernema carpocapsae Identifies the X-Chromosome.</title>
        <authorList>
            <person name="Serra L."/>
            <person name="Macchietto M."/>
            <person name="Macias-Munoz A."/>
            <person name="McGill C.J."/>
            <person name="Rodriguez I.M."/>
            <person name="Rodriguez B."/>
            <person name="Murad R."/>
            <person name="Mortazavi A."/>
        </authorList>
    </citation>
    <scope>NUCLEOTIDE SEQUENCE [LARGE SCALE GENOMIC DNA]</scope>
    <source>
        <strain evidence="7 8">ALL</strain>
    </source>
</reference>
<keyword evidence="2" id="KW-0645">Protease</keyword>
<keyword evidence="3" id="KW-0378">Hydrolase</keyword>
<keyword evidence="5" id="KW-1015">Disulfide bond</keyword>
<dbReference type="SMART" id="SM00645">
    <property type="entry name" value="Pept_C1"/>
    <property type="match status" value="1"/>
</dbReference>
<dbReference type="Pfam" id="PF00112">
    <property type="entry name" value="Peptidase_C1"/>
    <property type="match status" value="1"/>
</dbReference>
<dbReference type="InterPro" id="IPR039417">
    <property type="entry name" value="Peptidase_C1A_papain-like"/>
</dbReference>